<feature type="transmembrane region" description="Helical" evidence="8">
    <location>
        <begin position="271"/>
        <end position="291"/>
    </location>
</feature>
<dbReference type="RefSeq" id="WP_248940544.1">
    <property type="nucleotide sequence ID" value="NZ_JAKIKS010000043.1"/>
</dbReference>
<dbReference type="Pfam" id="PF07690">
    <property type="entry name" value="MFS_1"/>
    <property type="match status" value="1"/>
</dbReference>
<dbReference type="PROSITE" id="PS50850">
    <property type="entry name" value="MFS"/>
    <property type="match status" value="1"/>
</dbReference>
<feature type="transmembrane region" description="Helical" evidence="8">
    <location>
        <begin position="147"/>
        <end position="170"/>
    </location>
</feature>
<dbReference type="EMBL" id="JAKIKS010000043">
    <property type="protein sequence ID" value="MCL1125228.1"/>
    <property type="molecule type" value="Genomic_DNA"/>
</dbReference>
<dbReference type="SUPFAM" id="SSF103473">
    <property type="entry name" value="MFS general substrate transporter"/>
    <property type="match status" value="1"/>
</dbReference>
<sequence>MTVRLNTHQRVLFLCSLGGLLEFYDFIISALLASYIASIFFPTETEINGLLAAFATFAVGYLARPLGGIIFGHFGDVYGRKRTFTFSILMMALATFCIGLIPNYTTLGITAPILLIFFKIIQGISIGGEIPGAITYISEFFPKKKGLATGVVFCFLISGISMGYLVQASLISLYTDEQITAWAWRLPFFLGGIFGIIAFYLRKKLIEIPQFIPYLDPNQPFPILEVLNKQWRVFILTTIITGLGAIVIVSLFTFLPAYLTKILHYTLNDMIWMSASAVFIAALSCILFGWLSDKVRRINLLLLLIVAVFILATPIFYIYTEHFLLYPLSLALSALLVGLSWGNIPAILSESFPSNIRYSGIGLSYNVGFGIVGGLTPLILISSIKWSESTMAPAYVLMLASVLSLLTLVCFKKNLSMFSDKGV</sequence>
<feature type="transmembrane region" description="Helical" evidence="8">
    <location>
        <begin position="182"/>
        <end position="201"/>
    </location>
</feature>
<dbReference type="PANTHER" id="PTHR43528">
    <property type="entry name" value="ALPHA-KETOGLUTARATE PERMEASE"/>
    <property type="match status" value="1"/>
</dbReference>
<evidence type="ECO:0000313" key="11">
    <source>
        <dbReference type="Proteomes" id="UP001203423"/>
    </source>
</evidence>
<keyword evidence="2" id="KW-0813">Transport</keyword>
<organism evidence="10 11">
    <name type="scientific">Shewanella surugensis</name>
    <dbReference type="NCBI Taxonomy" id="212020"/>
    <lineage>
        <taxon>Bacteria</taxon>
        <taxon>Pseudomonadati</taxon>
        <taxon>Pseudomonadota</taxon>
        <taxon>Gammaproteobacteria</taxon>
        <taxon>Alteromonadales</taxon>
        <taxon>Shewanellaceae</taxon>
        <taxon>Shewanella</taxon>
    </lineage>
</organism>
<dbReference type="Proteomes" id="UP001203423">
    <property type="component" value="Unassembled WGS sequence"/>
</dbReference>
<name>A0ABT0LC17_9GAMM</name>
<feature type="transmembrane region" description="Helical" evidence="8">
    <location>
        <begin position="392"/>
        <end position="411"/>
    </location>
</feature>
<gene>
    <name evidence="10" type="ORF">L2764_12270</name>
</gene>
<feature type="transmembrane region" description="Helical" evidence="8">
    <location>
        <begin position="233"/>
        <end position="259"/>
    </location>
</feature>
<keyword evidence="5" id="KW-0769">Symport</keyword>
<reference evidence="10 11" key="1">
    <citation type="submission" date="2022-01" db="EMBL/GenBank/DDBJ databases">
        <title>Whole genome-based taxonomy of the Shewanellaceae.</title>
        <authorList>
            <person name="Martin-Rodriguez A.J."/>
        </authorList>
    </citation>
    <scope>NUCLEOTIDE SEQUENCE [LARGE SCALE GENOMIC DNA]</scope>
    <source>
        <strain evidence="10 11">DSM 17177</strain>
    </source>
</reference>
<comment type="subcellular location">
    <subcellularLocation>
        <location evidence="1">Cell membrane</location>
        <topology evidence="1">Multi-pass membrane protein</topology>
    </subcellularLocation>
</comment>
<evidence type="ECO:0000256" key="1">
    <source>
        <dbReference type="ARBA" id="ARBA00004651"/>
    </source>
</evidence>
<keyword evidence="11" id="KW-1185">Reference proteome</keyword>
<feature type="transmembrane region" description="Helical" evidence="8">
    <location>
        <begin position="83"/>
        <end position="101"/>
    </location>
</feature>
<comment type="caution">
    <text evidence="10">The sequence shown here is derived from an EMBL/GenBank/DDBJ whole genome shotgun (WGS) entry which is preliminary data.</text>
</comment>
<evidence type="ECO:0000256" key="2">
    <source>
        <dbReference type="ARBA" id="ARBA00022448"/>
    </source>
</evidence>
<dbReference type="Gene3D" id="1.20.1250.20">
    <property type="entry name" value="MFS general substrate transporter like domains"/>
    <property type="match status" value="2"/>
</dbReference>
<evidence type="ECO:0000313" key="10">
    <source>
        <dbReference type="EMBL" id="MCL1125228.1"/>
    </source>
</evidence>
<evidence type="ECO:0000256" key="3">
    <source>
        <dbReference type="ARBA" id="ARBA00022475"/>
    </source>
</evidence>
<feature type="domain" description="Major facilitator superfamily (MFS) profile" evidence="9">
    <location>
        <begin position="11"/>
        <end position="416"/>
    </location>
</feature>
<keyword evidence="6 8" id="KW-1133">Transmembrane helix</keyword>
<evidence type="ECO:0000256" key="4">
    <source>
        <dbReference type="ARBA" id="ARBA00022692"/>
    </source>
</evidence>
<keyword evidence="7 8" id="KW-0472">Membrane</keyword>
<dbReference type="PANTHER" id="PTHR43528:SF7">
    <property type="entry name" value="MFS TRANSPORTER"/>
    <property type="match status" value="1"/>
</dbReference>
<dbReference type="InterPro" id="IPR051084">
    <property type="entry name" value="H+-coupled_symporters"/>
</dbReference>
<feature type="transmembrane region" description="Helical" evidence="8">
    <location>
        <begin position="47"/>
        <end position="71"/>
    </location>
</feature>
<dbReference type="InterPro" id="IPR011701">
    <property type="entry name" value="MFS"/>
</dbReference>
<evidence type="ECO:0000259" key="9">
    <source>
        <dbReference type="PROSITE" id="PS50850"/>
    </source>
</evidence>
<accession>A0ABT0LC17</accession>
<evidence type="ECO:0000256" key="5">
    <source>
        <dbReference type="ARBA" id="ARBA00022847"/>
    </source>
</evidence>
<keyword evidence="3" id="KW-1003">Cell membrane</keyword>
<keyword evidence="4 8" id="KW-0812">Transmembrane</keyword>
<proteinExistence type="predicted"/>
<dbReference type="InterPro" id="IPR020846">
    <property type="entry name" value="MFS_dom"/>
</dbReference>
<feature type="transmembrane region" description="Helical" evidence="8">
    <location>
        <begin position="12"/>
        <end position="41"/>
    </location>
</feature>
<feature type="transmembrane region" description="Helical" evidence="8">
    <location>
        <begin position="325"/>
        <end position="348"/>
    </location>
</feature>
<evidence type="ECO:0000256" key="6">
    <source>
        <dbReference type="ARBA" id="ARBA00022989"/>
    </source>
</evidence>
<feature type="transmembrane region" description="Helical" evidence="8">
    <location>
        <begin position="360"/>
        <end position="380"/>
    </location>
</feature>
<evidence type="ECO:0000256" key="7">
    <source>
        <dbReference type="ARBA" id="ARBA00023136"/>
    </source>
</evidence>
<dbReference type="InterPro" id="IPR036259">
    <property type="entry name" value="MFS_trans_sf"/>
</dbReference>
<protein>
    <submittedName>
        <fullName evidence="10">MFS transporter</fullName>
    </submittedName>
</protein>
<evidence type="ECO:0000256" key="8">
    <source>
        <dbReference type="SAM" id="Phobius"/>
    </source>
</evidence>
<feature type="transmembrane region" description="Helical" evidence="8">
    <location>
        <begin position="298"/>
        <end position="319"/>
    </location>
</feature>